<dbReference type="OrthoDB" id="10060618at2759"/>
<name>A0A6P3XE13_DINQU</name>
<dbReference type="AlphaFoldDB" id="A0A6P3XE13"/>
<dbReference type="RefSeq" id="XP_014476600.1">
    <property type="nucleotide sequence ID" value="XM_014621114.1"/>
</dbReference>
<evidence type="ECO:0000313" key="1">
    <source>
        <dbReference type="Proteomes" id="UP000515204"/>
    </source>
</evidence>
<keyword evidence="1" id="KW-1185">Reference proteome</keyword>
<dbReference type="GeneID" id="106745478"/>
<dbReference type="KEGG" id="dqu:106745478"/>
<sequence length="173" mass="19783">MHENCPKGPESWCQWQKARALGKLQDFKHEPTLPKEVLDAIKPIYTDLSRDDLLERCVGAFNQNNNESFNNIIWKFAPKSTFSGAKTVQIAANIATIIFNNGHTALLRVLELMGVRIGINLYDYCQKIDEERIKYANRHTRANTHEGCLHAQQVLRRQTMDDEELLYGPGIAD</sequence>
<organism evidence="1 2">
    <name type="scientific">Dinoponera quadriceps</name>
    <name type="common">South American ant</name>
    <dbReference type="NCBI Taxonomy" id="609295"/>
    <lineage>
        <taxon>Eukaryota</taxon>
        <taxon>Metazoa</taxon>
        <taxon>Ecdysozoa</taxon>
        <taxon>Arthropoda</taxon>
        <taxon>Hexapoda</taxon>
        <taxon>Insecta</taxon>
        <taxon>Pterygota</taxon>
        <taxon>Neoptera</taxon>
        <taxon>Endopterygota</taxon>
        <taxon>Hymenoptera</taxon>
        <taxon>Apocrita</taxon>
        <taxon>Aculeata</taxon>
        <taxon>Formicoidea</taxon>
        <taxon>Formicidae</taxon>
        <taxon>Ponerinae</taxon>
        <taxon>Ponerini</taxon>
        <taxon>Dinoponera</taxon>
    </lineage>
</organism>
<accession>A0A6P3XE13</accession>
<protein>
    <submittedName>
        <fullName evidence="2">Uncharacterized protein LOC106745478</fullName>
    </submittedName>
</protein>
<proteinExistence type="predicted"/>
<evidence type="ECO:0000313" key="2">
    <source>
        <dbReference type="RefSeq" id="XP_014476600.1"/>
    </source>
</evidence>
<gene>
    <name evidence="2" type="primary">LOC106745478</name>
</gene>
<dbReference type="Proteomes" id="UP000515204">
    <property type="component" value="Unplaced"/>
</dbReference>
<reference evidence="2" key="1">
    <citation type="submission" date="2025-08" db="UniProtKB">
        <authorList>
            <consortium name="RefSeq"/>
        </authorList>
    </citation>
    <scope>IDENTIFICATION</scope>
</reference>